<proteinExistence type="predicted"/>
<reference evidence="8 9" key="1">
    <citation type="journal article" date="2022" name="Nat. Ecol. Evol.">
        <title>A masculinizing supergene underlies an exaggerated male reproductive morph in a spider.</title>
        <authorList>
            <person name="Hendrickx F."/>
            <person name="De Corte Z."/>
            <person name="Sonet G."/>
            <person name="Van Belleghem S.M."/>
            <person name="Kostlbacher S."/>
            <person name="Vangestel C."/>
        </authorList>
    </citation>
    <scope>NUCLEOTIDE SEQUENCE [LARGE SCALE GENOMIC DNA]</scope>
    <source>
        <strain evidence="8">W744_W776</strain>
    </source>
</reference>
<comment type="subcellular location">
    <subcellularLocation>
        <location evidence="1">Cell membrane</location>
        <topology evidence="1">Multi-pass membrane protein</topology>
    </subcellularLocation>
</comment>
<evidence type="ECO:0000256" key="2">
    <source>
        <dbReference type="ARBA" id="ARBA00022475"/>
    </source>
</evidence>
<evidence type="ECO:0000313" key="9">
    <source>
        <dbReference type="Proteomes" id="UP000827092"/>
    </source>
</evidence>
<feature type="transmembrane region" description="Helical" evidence="7">
    <location>
        <begin position="382"/>
        <end position="400"/>
    </location>
</feature>
<dbReference type="PANTHER" id="PTHR21421">
    <property type="entry name" value="GUSTATORY RECEPTOR"/>
    <property type="match status" value="1"/>
</dbReference>
<dbReference type="GO" id="GO:0050909">
    <property type="term" value="P:sensory perception of taste"/>
    <property type="evidence" value="ECO:0007669"/>
    <property type="project" value="InterPro"/>
</dbReference>
<keyword evidence="2" id="KW-1003">Cell membrane</keyword>
<dbReference type="EMBL" id="JAFNEN010000678">
    <property type="protein sequence ID" value="KAG8178641.1"/>
    <property type="molecule type" value="Genomic_DNA"/>
</dbReference>
<keyword evidence="4 7" id="KW-1133">Transmembrane helix</keyword>
<protein>
    <recommendedName>
        <fullName evidence="10">Gustatory receptor</fullName>
    </recommendedName>
</protein>
<evidence type="ECO:0000256" key="1">
    <source>
        <dbReference type="ARBA" id="ARBA00004651"/>
    </source>
</evidence>
<dbReference type="GO" id="GO:0051606">
    <property type="term" value="P:detection of stimulus"/>
    <property type="evidence" value="ECO:0007669"/>
    <property type="project" value="UniProtKB-ARBA"/>
</dbReference>
<dbReference type="GO" id="GO:0038023">
    <property type="term" value="F:signaling receptor activity"/>
    <property type="evidence" value="ECO:0007669"/>
    <property type="project" value="UniProtKB-ARBA"/>
</dbReference>
<dbReference type="AlphaFoldDB" id="A0AAV6U3L4"/>
<comment type="caution">
    <text evidence="8">The sequence shown here is derived from an EMBL/GenBank/DDBJ whole genome shotgun (WGS) entry which is preliminary data.</text>
</comment>
<feature type="transmembrane region" description="Helical" evidence="7">
    <location>
        <begin position="139"/>
        <end position="160"/>
    </location>
</feature>
<evidence type="ECO:0000256" key="5">
    <source>
        <dbReference type="ARBA" id="ARBA00023136"/>
    </source>
</evidence>
<feature type="transmembrane region" description="Helical" evidence="7">
    <location>
        <begin position="51"/>
        <end position="76"/>
    </location>
</feature>
<name>A0AAV6U3L4_9ARAC</name>
<gene>
    <name evidence="8" type="ORF">JTE90_010552</name>
</gene>
<dbReference type="Pfam" id="PF08395">
    <property type="entry name" value="7tm_7"/>
    <property type="match status" value="1"/>
</dbReference>
<feature type="transmembrane region" description="Helical" evidence="7">
    <location>
        <begin position="295"/>
        <end position="315"/>
    </location>
</feature>
<evidence type="ECO:0000256" key="3">
    <source>
        <dbReference type="ARBA" id="ARBA00022692"/>
    </source>
</evidence>
<evidence type="ECO:0000256" key="7">
    <source>
        <dbReference type="SAM" id="Phobius"/>
    </source>
</evidence>
<dbReference type="Proteomes" id="UP000827092">
    <property type="component" value="Unassembled WGS sequence"/>
</dbReference>
<organism evidence="8 9">
    <name type="scientific">Oedothorax gibbosus</name>
    <dbReference type="NCBI Taxonomy" id="931172"/>
    <lineage>
        <taxon>Eukaryota</taxon>
        <taxon>Metazoa</taxon>
        <taxon>Ecdysozoa</taxon>
        <taxon>Arthropoda</taxon>
        <taxon>Chelicerata</taxon>
        <taxon>Arachnida</taxon>
        <taxon>Araneae</taxon>
        <taxon>Araneomorphae</taxon>
        <taxon>Entelegynae</taxon>
        <taxon>Araneoidea</taxon>
        <taxon>Linyphiidae</taxon>
        <taxon>Erigoninae</taxon>
        <taxon>Oedothorax</taxon>
    </lineage>
</organism>
<evidence type="ECO:0008006" key="10">
    <source>
        <dbReference type="Google" id="ProtNLM"/>
    </source>
</evidence>
<evidence type="ECO:0000256" key="4">
    <source>
        <dbReference type="ARBA" id="ARBA00022989"/>
    </source>
</evidence>
<keyword evidence="3 7" id="KW-0812">Transmembrane</keyword>
<accession>A0AAV6U3L4</accession>
<evidence type="ECO:0000256" key="6">
    <source>
        <dbReference type="ARBA" id="ARBA00023170"/>
    </source>
</evidence>
<keyword evidence="6" id="KW-0675">Receptor</keyword>
<dbReference type="InterPro" id="IPR013604">
    <property type="entry name" value="7TM_chemorcpt"/>
</dbReference>
<evidence type="ECO:0000313" key="8">
    <source>
        <dbReference type="EMBL" id="KAG8178641.1"/>
    </source>
</evidence>
<sequence length="401" mass="44865">MRLKDNSSVSKVMAYQTEVIINSLSKICKLAILIGLPITTNPSDLKFNKRYYAAIKLWLIFINTIKTIALVTSVYFVRLLIESQSVRLTFYASIVFGWAITLAVLCKRKDISTSLNGISKLTSKVGKIKHIGNKHINKAMIFHVISFFLFAAFLCFFFFYQEWSSFKSASEAAMLFDVLPDNLQSACLGLVFSAVIFSFCMGGITCGTVLLLCDSVYIALSDLIECYVDDLRRKFKSKVFSQLSMSEHIGMLKAITYQVKAADRSLSDCTLMLYGMFVCGLYVTVSIALSKDAIFRTKMVTLYIAWNFILVILIFRRLTLSGSRVGLESDKLRNVATECSRRIVSHCDDEKTLLAFNVLLGNIRDAKLVVTGGGMFVIEKSLFLTVVGTMVTYGVILFQGN</sequence>
<feature type="transmembrane region" description="Helical" evidence="7">
    <location>
        <begin position="88"/>
        <end position="106"/>
    </location>
</feature>
<keyword evidence="9" id="KW-1185">Reference proteome</keyword>
<dbReference type="PANTHER" id="PTHR21421:SF29">
    <property type="entry name" value="GUSTATORY RECEPTOR 5A FOR TREHALOSE-RELATED"/>
    <property type="match status" value="1"/>
</dbReference>
<keyword evidence="5 7" id="KW-0472">Membrane</keyword>
<dbReference type="GO" id="GO:0005886">
    <property type="term" value="C:plasma membrane"/>
    <property type="evidence" value="ECO:0007669"/>
    <property type="project" value="UniProtKB-SubCell"/>
</dbReference>
<feature type="transmembrane region" description="Helical" evidence="7">
    <location>
        <begin position="271"/>
        <end position="289"/>
    </location>
</feature>
<feature type="transmembrane region" description="Helical" evidence="7">
    <location>
        <begin position="190"/>
        <end position="213"/>
    </location>
</feature>